<feature type="transmembrane region" description="Helical" evidence="1">
    <location>
        <begin position="345"/>
        <end position="371"/>
    </location>
</feature>
<evidence type="ECO:0000313" key="3">
    <source>
        <dbReference type="Proteomes" id="UP000053512"/>
    </source>
</evidence>
<keyword evidence="1" id="KW-1133">Transmembrane helix</keyword>
<reference evidence="3" key="1">
    <citation type="submission" date="2015-12" db="EMBL/GenBank/DDBJ databases">
        <authorList>
            <person name="Nair G.R."/>
            <person name="Kaur G."/>
            <person name="Mayilraj S."/>
        </authorList>
    </citation>
    <scope>NUCLEOTIDE SEQUENCE [LARGE SCALE GENOMIC DNA]</scope>
    <source>
        <strain evidence="3">CD08_4</strain>
    </source>
</reference>
<accession>A0A0W8IQM8</accession>
<dbReference type="AlphaFoldDB" id="A0A0W8IQM8"/>
<comment type="caution">
    <text evidence="2">The sequence shown here is derived from an EMBL/GenBank/DDBJ whole genome shotgun (WGS) entry which is preliminary data.</text>
</comment>
<sequence>MTAGAGVKPAGPAEIEVFLRAARARTRGRARGADRFVDAYTGLFVTVVLVAWAVAGVLGLGASLADLVAAGSPGGMLHRPAATWVGAGAPVLGVAVLLVVAWVGAVDLLRGLGPVGVSPERVVWVWPLPGAGAQEPLRSVRRMLLVAAAAGTLGGGTGLLLLGGAGPAARWGAQWWEAMAQLVCWAGLGVSAVGVAVGAQTAGGARTPPRPRPWAGWFLVLGAVVVLAGTRDRTTGRWDVVPPLWAVGVAGSLAVAAGLFWVWALRWARGLDGVQLRAAGARTRHLSNAVSLLSTHDLTAALAPATVTGVRGLPGRTPGWVSGPRTVVLFASLTALRTSRWRAGLAVDLGLTVVLLAAFSHTVVLAGWAALLVVGYRGLGRGTAYLGDLRAGAAAERNLPIAPTAAALMHLVVPCALNAAVLGAVAVLAGLAAGTSWVVMMLLGAVTGAGIGAAGLYRALAPEPDHTQPPIDTPLGPVPVAQLIGYGRGLILVPALLAVPAAALLHPAAWPVALAAALAVTATAVALAISTDRKH</sequence>
<feature type="transmembrane region" description="Helical" evidence="1">
    <location>
        <begin position="243"/>
        <end position="265"/>
    </location>
</feature>
<evidence type="ECO:0000313" key="2">
    <source>
        <dbReference type="EMBL" id="KUG62293.1"/>
    </source>
</evidence>
<name>A0A0W8IQM8_KOCRO</name>
<feature type="transmembrane region" description="Helical" evidence="1">
    <location>
        <begin position="144"/>
        <end position="166"/>
    </location>
</feature>
<feature type="transmembrane region" description="Helical" evidence="1">
    <location>
        <begin position="438"/>
        <end position="460"/>
    </location>
</feature>
<proteinExistence type="predicted"/>
<keyword evidence="1" id="KW-0812">Transmembrane</keyword>
<feature type="transmembrane region" description="Helical" evidence="1">
    <location>
        <begin position="39"/>
        <end position="61"/>
    </location>
</feature>
<feature type="transmembrane region" description="Helical" evidence="1">
    <location>
        <begin position="407"/>
        <end position="431"/>
    </location>
</feature>
<dbReference type="RefSeq" id="WP_058872343.1">
    <property type="nucleotide sequence ID" value="NZ_LQBK01000001.1"/>
</dbReference>
<evidence type="ECO:0000256" key="1">
    <source>
        <dbReference type="SAM" id="Phobius"/>
    </source>
</evidence>
<dbReference type="Proteomes" id="UP000053512">
    <property type="component" value="Unassembled WGS sequence"/>
</dbReference>
<feature type="transmembrane region" description="Helical" evidence="1">
    <location>
        <begin position="512"/>
        <end position="530"/>
    </location>
</feature>
<feature type="transmembrane region" description="Helical" evidence="1">
    <location>
        <begin position="178"/>
        <end position="202"/>
    </location>
</feature>
<protein>
    <submittedName>
        <fullName evidence="2">Uncharacterized protein</fullName>
    </submittedName>
</protein>
<gene>
    <name evidence="2" type="ORF">AVL61_16245</name>
</gene>
<keyword evidence="1" id="KW-0472">Membrane</keyword>
<feature type="transmembrane region" description="Helical" evidence="1">
    <location>
        <begin position="81"/>
        <end position="103"/>
    </location>
</feature>
<dbReference type="EMBL" id="LQBK01000001">
    <property type="protein sequence ID" value="KUG62293.1"/>
    <property type="molecule type" value="Genomic_DNA"/>
</dbReference>
<organism evidence="2 3">
    <name type="scientific">Kocuria rosea subsp. polaris</name>
    <dbReference type="NCBI Taxonomy" id="136273"/>
    <lineage>
        <taxon>Bacteria</taxon>
        <taxon>Bacillati</taxon>
        <taxon>Actinomycetota</taxon>
        <taxon>Actinomycetes</taxon>
        <taxon>Micrococcales</taxon>
        <taxon>Micrococcaceae</taxon>
        <taxon>Kocuria</taxon>
    </lineage>
</organism>
<feature type="transmembrane region" description="Helical" evidence="1">
    <location>
        <begin position="214"/>
        <end position="231"/>
    </location>
</feature>